<accession>A0ABS6YH17</accession>
<comment type="caution">
    <text evidence="1">The sequence shown here is derived from an EMBL/GenBank/DDBJ whole genome shotgun (WGS) entry which is preliminary data.</text>
</comment>
<dbReference type="Proteomes" id="UP001197114">
    <property type="component" value="Unassembled WGS sequence"/>
</dbReference>
<evidence type="ECO:0000313" key="1">
    <source>
        <dbReference type="EMBL" id="MBW5420703.1"/>
    </source>
</evidence>
<protein>
    <recommendedName>
        <fullName evidence="3">PIN domain-containing protein</fullName>
    </recommendedName>
</protein>
<keyword evidence="2" id="KW-1185">Reference proteome</keyword>
<gene>
    <name evidence="1" type="ORF">GKQ77_03845</name>
</gene>
<dbReference type="RefSeq" id="WP_219687261.1">
    <property type="nucleotide sequence ID" value="NZ_WMBF01000018.1"/>
</dbReference>
<evidence type="ECO:0000313" key="2">
    <source>
        <dbReference type="Proteomes" id="UP001197114"/>
    </source>
</evidence>
<evidence type="ECO:0008006" key="3">
    <source>
        <dbReference type="Google" id="ProtNLM"/>
    </source>
</evidence>
<sequence>MESAVVDPFALYRIVDAHTPGALAIRESVLRGTLTLSAPAVAIAVAGGMRSCWDEACEERHAFLGRRLSAFCARIDLEIGETEPESAVEAGRLYAASTSMRIEGPEVLAACHAAQMASKRDCQLLTVSRAAYCYRAAHAAGVKVLARTV</sequence>
<organism evidence="1 2">
    <name type="scientific">Streptomyces anatolicus</name>
    <dbReference type="NCBI Taxonomy" id="2675858"/>
    <lineage>
        <taxon>Bacteria</taxon>
        <taxon>Bacillati</taxon>
        <taxon>Actinomycetota</taxon>
        <taxon>Actinomycetes</taxon>
        <taxon>Kitasatosporales</taxon>
        <taxon>Streptomycetaceae</taxon>
        <taxon>Streptomyces</taxon>
    </lineage>
</organism>
<proteinExistence type="predicted"/>
<dbReference type="EMBL" id="WMBF01000018">
    <property type="protein sequence ID" value="MBW5420703.1"/>
    <property type="molecule type" value="Genomic_DNA"/>
</dbReference>
<reference evidence="1 2" key="1">
    <citation type="submission" date="2019-11" db="EMBL/GenBank/DDBJ databases">
        <authorList>
            <person name="Ay H."/>
        </authorList>
    </citation>
    <scope>NUCLEOTIDE SEQUENCE [LARGE SCALE GENOMIC DNA]</scope>
    <source>
        <strain evidence="1 2">BG9H</strain>
    </source>
</reference>
<name>A0ABS6YH17_9ACTN</name>